<evidence type="ECO:0000256" key="4">
    <source>
        <dbReference type="ARBA" id="ARBA00023139"/>
    </source>
</evidence>
<evidence type="ECO:0000256" key="1">
    <source>
        <dbReference type="ARBA" id="ARBA00022475"/>
    </source>
</evidence>
<evidence type="ECO:0008006" key="10">
    <source>
        <dbReference type="Google" id="ProtNLM"/>
    </source>
</evidence>
<keyword evidence="1" id="KW-1003">Cell membrane</keyword>
<evidence type="ECO:0000256" key="6">
    <source>
        <dbReference type="SAM" id="MobiDB-lite"/>
    </source>
</evidence>
<evidence type="ECO:0000256" key="3">
    <source>
        <dbReference type="ARBA" id="ARBA00023136"/>
    </source>
</evidence>
<evidence type="ECO:0000313" key="8">
    <source>
        <dbReference type="EMBL" id="OBI83666.1"/>
    </source>
</evidence>
<keyword evidence="2" id="KW-0732">Signal</keyword>
<evidence type="ECO:0000313" key="9">
    <source>
        <dbReference type="Proteomes" id="UP000093795"/>
    </source>
</evidence>
<organism evidence="8 9">
    <name type="scientific">Mycobacterium asiaticum</name>
    <dbReference type="NCBI Taxonomy" id="1790"/>
    <lineage>
        <taxon>Bacteria</taxon>
        <taxon>Bacillati</taxon>
        <taxon>Actinomycetota</taxon>
        <taxon>Actinomycetes</taxon>
        <taxon>Mycobacteriales</taxon>
        <taxon>Mycobacteriaceae</taxon>
        <taxon>Mycobacterium</taxon>
    </lineage>
</organism>
<keyword evidence="5" id="KW-0449">Lipoprotein</keyword>
<reference evidence="8 9" key="1">
    <citation type="submission" date="2016-06" db="EMBL/GenBank/DDBJ databases">
        <authorList>
            <person name="Kjaerup R.B."/>
            <person name="Dalgaard T.S."/>
            <person name="Juul-Madsen H.R."/>
        </authorList>
    </citation>
    <scope>NUCLEOTIDE SEQUENCE [LARGE SCALE GENOMIC DNA]</scope>
    <source>
        <strain evidence="8 9">1081914.2</strain>
    </source>
</reference>
<dbReference type="OrthoDB" id="3254867at2"/>
<keyword evidence="4" id="KW-0564">Palmitate</keyword>
<comment type="caution">
    <text evidence="8">The sequence shown here is derived from an EMBL/GenBank/DDBJ whole genome shotgun (WGS) entry which is preliminary data.</text>
</comment>
<gene>
    <name evidence="8" type="ORF">A9X01_20390</name>
</gene>
<accession>A0A1A3CCW0</accession>
<name>A0A1A3CCW0_MYCAS</name>
<evidence type="ECO:0000256" key="5">
    <source>
        <dbReference type="ARBA" id="ARBA00023288"/>
    </source>
</evidence>
<feature type="compositionally biased region" description="Low complexity" evidence="6">
    <location>
        <begin position="72"/>
        <end position="87"/>
    </location>
</feature>
<sequence length="223" mass="23278">MVAEDVDPDWPPPAYDPSDNPSDDLDTTPPPTGRPVWLIAALVALVVIAAVATYVAKRADPPQRAAESPRQTTAAAPTSAAGNAPTGPCGPDQAAALAAALAKVPPDRKTGKQWDPKVLSGNYDPCAELSGLVVTVRDATRSAPDLALLFHRGDFVGTATPNAYSFTELEAPASNGNTVVLTYRTGQSCDSCPDGTLTTVGYQWRDDKVQMLDTPPVSLDSPP</sequence>
<dbReference type="EMBL" id="LZKQ01000147">
    <property type="protein sequence ID" value="OBI83666.1"/>
    <property type="molecule type" value="Genomic_DNA"/>
</dbReference>
<keyword evidence="3 7" id="KW-0472">Membrane</keyword>
<feature type="transmembrane region" description="Helical" evidence="7">
    <location>
        <begin position="36"/>
        <end position="56"/>
    </location>
</feature>
<dbReference type="Pfam" id="PF14041">
    <property type="entry name" value="Lipoprotein_21"/>
    <property type="match status" value="1"/>
</dbReference>
<dbReference type="RefSeq" id="WP_065121152.1">
    <property type="nucleotide sequence ID" value="NZ_LZKQ01000147.1"/>
</dbReference>
<dbReference type="STRING" id="1790.A5645_12380"/>
<feature type="region of interest" description="Disordered" evidence="6">
    <location>
        <begin position="59"/>
        <end position="92"/>
    </location>
</feature>
<keyword evidence="7" id="KW-1133">Transmembrane helix</keyword>
<feature type="region of interest" description="Disordered" evidence="6">
    <location>
        <begin position="1"/>
        <end position="31"/>
    </location>
</feature>
<keyword evidence="7" id="KW-0812">Transmembrane</keyword>
<evidence type="ECO:0000256" key="7">
    <source>
        <dbReference type="SAM" id="Phobius"/>
    </source>
</evidence>
<evidence type="ECO:0000256" key="2">
    <source>
        <dbReference type="ARBA" id="ARBA00022729"/>
    </source>
</evidence>
<protein>
    <recommendedName>
        <fullName evidence="10">LppP/LprE family lipoprotein</fullName>
    </recommendedName>
</protein>
<dbReference type="Proteomes" id="UP000093795">
    <property type="component" value="Unassembled WGS sequence"/>
</dbReference>
<dbReference type="InterPro" id="IPR025971">
    <property type="entry name" value="LppP/LprE"/>
</dbReference>
<proteinExistence type="predicted"/>
<dbReference type="AlphaFoldDB" id="A0A1A3CCW0"/>